<proteinExistence type="predicted"/>
<evidence type="ECO:0000313" key="1">
    <source>
        <dbReference type="EMBL" id="ATY64079.1"/>
    </source>
</evidence>
<dbReference type="VEuPathDB" id="FungiDB:CCM_04800"/>
<gene>
    <name evidence="1" type="ORF">A9K55_004012</name>
</gene>
<evidence type="ECO:0000313" key="2">
    <source>
        <dbReference type="Proteomes" id="UP000323067"/>
    </source>
</evidence>
<reference evidence="1 2" key="1">
    <citation type="journal article" date="2017" name="BMC Genomics">
        <title>Chromosome level assembly and secondary metabolite potential of the parasitic fungus Cordyceps militaris.</title>
        <authorList>
            <person name="Kramer G.J."/>
            <person name="Nodwell J.R."/>
        </authorList>
    </citation>
    <scope>NUCLEOTIDE SEQUENCE [LARGE SCALE GENOMIC DNA]</scope>
    <source>
        <strain evidence="1 2">ATCC 34164</strain>
    </source>
</reference>
<dbReference type="EMBL" id="CP023325">
    <property type="protein sequence ID" value="ATY64079.1"/>
    <property type="molecule type" value="Genomic_DNA"/>
</dbReference>
<dbReference type="AlphaFoldDB" id="A0A2H4SLV7"/>
<accession>A0A2H4SLV7</accession>
<protein>
    <submittedName>
        <fullName evidence="1">Uncharacterized protein</fullName>
    </submittedName>
</protein>
<dbReference type="Proteomes" id="UP000323067">
    <property type="component" value="Chromosome v"/>
</dbReference>
<sequence length="244" mass="27714">MTSPAELHEHLRETSPGELLLNKPSVPVPNFKMDLSEATYITLLNGQEKCQQTFWWRFMDPYAKRILQDAAITSGIPASSGHVAIANGNVQLDQASTSVEEWTAPHEDEWRQRLNKQLEAFRDECLKDGPRDERLVTLDQVHLGCFWAVSHLVSEYEALVARTSDFIAKTRQTLQVISPSAHIPVQWEFPEPVKAELVSHSLQLASVAFNTVLFDITSHIAQKSKTGFELEVRETIHHSNQERY</sequence>
<name>A0A2H4SLV7_CORMI</name>
<organism evidence="1 2">
    <name type="scientific">Cordyceps militaris</name>
    <name type="common">Caterpillar fungus</name>
    <name type="synonym">Clavaria militaris</name>
    <dbReference type="NCBI Taxonomy" id="73501"/>
    <lineage>
        <taxon>Eukaryota</taxon>
        <taxon>Fungi</taxon>
        <taxon>Dikarya</taxon>
        <taxon>Ascomycota</taxon>
        <taxon>Pezizomycotina</taxon>
        <taxon>Sordariomycetes</taxon>
        <taxon>Hypocreomycetidae</taxon>
        <taxon>Hypocreales</taxon>
        <taxon>Cordycipitaceae</taxon>
        <taxon>Cordyceps</taxon>
    </lineage>
</organism>
<dbReference type="VEuPathDB" id="FungiDB:A9K55_004012"/>